<comment type="caution">
    <text evidence="1">The sequence shown here is derived from an EMBL/GenBank/DDBJ whole genome shotgun (WGS) entry which is preliminary data.</text>
</comment>
<dbReference type="AlphaFoldDB" id="A0A370NE20"/>
<sequence length="87" mass="9656">MAIHPPYSVVLTYTEDPQQLIVHTVDPAKLAPLVAGKMGVVLADEHDFKLDDEFARQLGVAMLNAIALGQPDIRQYMTVTQEPIDRQ</sequence>
<dbReference type="Proteomes" id="UP000254875">
    <property type="component" value="Unassembled WGS sequence"/>
</dbReference>
<evidence type="ECO:0000313" key="2">
    <source>
        <dbReference type="Proteomes" id="UP000254875"/>
    </source>
</evidence>
<keyword evidence="2" id="KW-1185">Reference proteome</keyword>
<proteinExistence type="predicted"/>
<name>A0A370NE20_9BURK</name>
<organism evidence="1 2">
    <name type="scientific">Paraburkholderia lacunae</name>
    <dbReference type="NCBI Taxonomy" id="2211104"/>
    <lineage>
        <taxon>Bacteria</taxon>
        <taxon>Pseudomonadati</taxon>
        <taxon>Pseudomonadota</taxon>
        <taxon>Betaproteobacteria</taxon>
        <taxon>Burkholderiales</taxon>
        <taxon>Burkholderiaceae</taxon>
        <taxon>Paraburkholderia</taxon>
    </lineage>
</organism>
<dbReference type="OrthoDB" id="9101509at2"/>
<accession>A0A370NE20</accession>
<dbReference type="RefSeq" id="WP_115099925.1">
    <property type="nucleotide sequence ID" value="NZ_QHKS01000003.1"/>
</dbReference>
<reference evidence="2" key="1">
    <citation type="submission" date="2018-05" db="EMBL/GenBank/DDBJ databases">
        <authorList>
            <person name="Feng T."/>
        </authorList>
    </citation>
    <scope>NUCLEOTIDE SEQUENCE [LARGE SCALE GENOMIC DNA]</scope>
    <source>
        <strain evidence="2">S27</strain>
    </source>
</reference>
<evidence type="ECO:0000313" key="1">
    <source>
        <dbReference type="EMBL" id="RDK03849.1"/>
    </source>
</evidence>
<gene>
    <name evidence="1" type="ORF">DLM46_06510</name>
</gene>
<dbReference type="EMBL" id="QHKS01000003">
    <property type="protein sequence ID" value="RDK03849.1"/>
    <property type="molecule type" value="Genomic_DNA"/>
</dbReference>
<protein>
    <submittedName>
        <fullName evidence="1">Uncharacterized protein</fullName>
    </submittedName>
</protein>